<dbReference type="Pfam" id="PF00023">
    <property type="entry name" value="Ank"/>
    <property type="match status" value="1"/>
</dbReference>
<feature type="repeat" description="ANK" evidence="1">
    <location>
        <begin position="6"/>
        <end position="38"/>
    </location>
</feature>
<keyword evidence="1" id="KW-0040">ANK repeat</keyword>
<evidence type="ECO:0000313" key="2">
    <source>
        <dbReference type="EMBL" id="CEK93286.1"/>
    </source>
</evidence>
<dbReference type="InterPro" id="IPR002110">
    <property type="entry name" value="Ankyrin_rpt"/>
</dbReference>
<proteinExistence type="predicted"/>
<dbReference type="SMART" id="SM00248">
    <property type="entry name" value="ANK"/>
    <property type="match status" value="1"/>
</dbReference>
<protein>
    <submittedName>
        <fullName evidence="2">Uncharacterized protein</fullName>
    </submittedName>
</protein>
<dbReference type="EMBL" id="HACG01046421">
    <property type="protein sequence ID" value="CEK93286.1"/>
    <property type="molecule type" value="Transcribed_RNA"/>
</dbReference>
<organism evidence="2">
    <name type="scientific">Arion vulgaris</name>
    <dbReference type="NCBI Taxonomy" id="1028688"/>
    <lineage>
        <taxon>Eukaryota</taxon>
        <taxon>Metazoa</taxon>
        <taxon>Spiralia</taxon>
        <taxon>Lophotrochozoa</taxon>
        <taxon>Mollusca</taxon>
        <taxon>Gastropoda</taxon>
        <taxon>Heterobranchia</taxon>
        <taxon>Euthyneura</taxon>
        <taxon>Panpulmonata</taxon>
        <taxon>Eupulmonata</taxon>
        <taxon>Stylommatophora</taxon>
        <taxon>Helicina</taxon>
        <taxon>Arionoidea</taxon>
        <taxon>Arionidae</taxon>
        <taxon>Arion</taxon>
    </lineage>
</organism>
<dbReference type="SUPFAM" id="SSF48403">
    <property type="entry name" value="Ankyrin repeat"/>
    <property type="match status" value="1"/>
</dbReference>
<accession>A0A0B7BLQ5</accession>
<sequence>DAKNKNNKTSLHLSAEKGHNEIIEALLKAGASVSKKDLDRYPVLKHDFTGQLVDSDSKSVGTFPRIRNWMYAVTTNTGSAKSQTSTTTTTIKCTDATSATFPTLESKILTSQSSAFSNDLKDTGRDSLASLKSNKAASESGAACNVFPAASPLTRAQDLHDDEFPELNDLRQQAQNYWAEFSPKLKEGWET</sequence>
<dbReference type="PROSITE" id="PS50088">
    <property type="entry name" value="ANK_REPEAT"/>
    <property type="match status" value="1"/>
</dbReference>
<reference evidence="2" key="1">
    <citation type="submission" date="2014-12" db="EMBL/GenBank/DDBJ databases">
        <title>Insight into the proteome of Arion vulgaris.</title>
        <authorList>
            <person name="Aradska J."/>
            <person name="Bulat T."/>
            <person name="Smidak R."/>
            <person name="Sarate P."/>
            <person name="Gangsoo J."/>
            <person name="Sialana F."/>
            <person name="Bilban M."/>
            <person name="Lubec G."/>
        </authorList>
    </citation>
    <scope>NUCLEOTIDE SEQUENCE</scope>
    <source>
        <tissue evidence="2">Skin</tissue>
    </source>
</reference>
<feature type="non-terminal residue" evidence="2">
    <location>
        <position position="1"/>
    </location>
</feature>
<dbReference type="Gene3D" id="1.25.40.20">
    <property type="entry name" value="Ankyrin repeat-containing domain"/>
    <property type="match status" value="1"/>
</dbReference>
<dbReference type="AlphaFoldDB" id="A0A0B7BLQ5"/>
<dbReference type="InterPro" id="IPR036770">
    <property type="entry name" value="Ankyrin_rpt-contain_sf"/>
</dbReference>
<gene>
    <name evidence="2" type="primary">ORF193172</name>
</gene>
<feature type="non-terminal residue" evidence="2">
    <location>
        <position position="191"/>
    </location>
</feature>
<evidence type="ECO:0000256" key="1">
    <source>
        <dbReference type="PROSITE-ProRule" id="PRU00023"/>
    </source>
</evidence>
<dbReference type="PROSITE" id="PS50297">
    <property type="entry name" value="ANK_REP_REGION"/>
    <property type="match status" value="1"/>
</dbReference>
<name>A0A0B7BLQ5_9EUPU</name>